<evidence type="ECO:0000313" key="2">
    <source>
        <dbReference type="EMBL" id="CAF1559410.1"/>
    </source>
</evidence>
<feature type="region of interest" description="Disordered" evidence="1">
    <location>
        <begin position="318"/>
        <end position="362"/>
    </location>
</feature>
<keyword evidence="4" id="KW-1185">Reference proteome</keyword>
<dbReference type="Proteomes" id="UP000663829">
    <property type="component" value="Unassembled WGS sequence"/>
</dbReference>
<proteinExistence type="predicted"/>
<dbReference type="EMBL" id="CAJOBC010093911">
    <property type="protein sequence ID" value="CAF4420748.1"/>
    <property type="molecule type" value="Genomic_DNA"/>
</dbReference>
<reference evidence="2" key="1">
    <citation type="submission" date="2021-02" db="EMBL/GenBank/DDBJ databases">
        <authorList>
            <person name="Nowell W R."/>
        </authorList>
    </citation>
    <scope>NUCLEOTIDE SEQUENCE</scope>
</reference>
<dbReference type="SUPFAM" id="SSF53098">
    <property type="entry name" value="Ribonuclease H-like"/>
    <property type="match status" value="1"/>
</dbReference>
<dbReference type="AlphaFoldDB" id="A0A815XLA3"/>
<dbReference type="OrthoDB" id="10059746at2759"/>
<feature type="compositionally biased region" description="Acidic residues" evidence="1">
    <location>
        <begin position="344"/>
        <end position="356"/>
    </location>
</feature>
<feature type="compositionally biased region" description="Basic and acidic residues" evidence="1">
    <location>
        <begin position="331"/>
        <end position="343"/>
    </location>
</feature>
<dbReference type="Gene3D" id="3.30.420.10">
    <property type="entry name" value="Ribonuclease H-like superfamily/Ribonuclease H"/>
    <property type="match status" value="1"/>
</dbReference>
<sequence length="490" mass="55205">MMTSPISSPLIMKKCKPVKKKTEISSSITTTTPAPVTCSSTATTTVIDIAKWKNKFNDEILTSKNDSANNPLFTSERYDETIELINGAKLKRYSDRNEQEIAVLKTYDVINVGGQQKLVKKIKSSEDGIIKYYVSLDKLFDVVQTAHVTIGHHVVQPVISHDFNARDKVDLIDMQSCPDYPFKFILNYQDHFTKFCVLRPMKIKTAAGVAYHLLDIFTMFGAPKGLKIVHGRARHPQSQGSVERCNQDKTIDSCKEWSQGLRFVQFRKNSCYHRVLKHSSYSVLFGHESKIGLTSTSLHPSIFDNITTEEELEKELGIPAVADQDTIDEGESSHETEGKGSKNDDEESSGEQDGQDLDMSPLNDRIQRTNEIRQDAREGQKRQADQFLQNTFKKQKLANLNVGDNVLVSLPDVDRGLTDARNILAVIMEIKHDKYKLGTENDVLLGYYSSHQVSKAPGLPTLFTQDITKDEPKSLTKIARLQSVTMDKER</sequence>
<dbReference type="GO" id="GO:0003676">
    <property type="term" value="F:nucleic acid binding"/>
    <property type="evidence" value="ECO:0007669"/>
    <property type="project" value="InterPro"/>
</dbReference>
<dbReference type="Proteomes" id="UP000681722">
    <property type="component" value="Unassembled WGS sequence"/>
</dbReference>
<evidence type="ECO:0000313" key="3">
    <source>
        <dbReference type="EMBL" id="CAF4420748.1"/>
    </source>
</evidence>
<dbReference type="InterPro" id="IPR012337">
    <property type="entry name" value="RNaseH-like_sf"/>
</dbReference>
<dbReference type="EMBL" id="CAJNOQ010028168">
    <property type="protein sequence ID" value="CAF1559410.1"/>
    <property type="molecule type" value="Genomic_DNA"/>
</dbReference>
<name>A0A815XLA3_9BILA</name>
<protein>
    <submittedName>
        <fullName evidence="2">Uncharacterized protein</fullName>
    </submittedName>
</protein>
<evidence type="ECO:0000313" key="4">
    <source>
        <dbReference type="Proteomes" id="UP000663829"/>
    </source>
</evidence>
<gene>
    <name evidence="2" type="ORF">GPM918_LOCUS39669</name>
    <name evidence="3" type="ORF">SRO942_LOCUS40562</name>
</gene>
<comment type="caution">
    <text evidence="2">The sequence shown here is derived from an EMBL/GenBank/DDBJ whole genome shotgun (WGS) entry which is preliminary data.</text>
</comment>
<accession>A0A815XLA3</accession>
<evidence type="ECO:0000256" key="1">
    <source>
        <dbReference type="SAM" id="MobiDB-lite"/>
    </source>
</evidence>
<dbReference type="InterPro" id="IPR036397">
    <property type="entry name" value="RNaseH_sf"/>
</dbReference>
<organism evidence="2 4">
    <name type="scientific">Didymodactylos carnosus</name>
    <dbReference type="NCBI Taxonomy" id="1234261"/>
    <lineage>
        <taxon>Eukaryota</taxon>
        <taxon>Metazoa</taxon>
        <taxon>Spiralia</taxon>
        <taxon>Gnathifera</taxon>
        <taxon>Rotifera</taxon>
        <taxon>Eurotatoria</taxon>
        <taxon>Bdelloidea</taxon>
        <taxon>Philodinida</taxon>
        <taxon>Philodinidae</taxon>
        <taxon>Didymodactylos</taxon>
    </lineage>
</organism>